<keyword evidence="3" id="KW-1185">Reference proteome</keyword>
<evidence type="ECO:0000313" key="3">
    <source>
        <dbReference type="Proteomes" id="UP000266841"/>
    </source>
</evidence>
<comment type="caution">
    <text evidence="2">The sequence shown here is derived from an EMBL/GenBank/DDBJ whole genome shotgun (WGS) entry which is preliminary data.</text>
</comment>
<proteinExistence type="predicted"/>
<name>K0SA38_THAOC</name>
<accession>K0SA38</accession>
<sequence length="45" mass="4969">MNSSTTPSTSLPDFGSIRNGPERATSDHNRIDVVITSWQRATHEV</sequence>
<reference evidence="2 3" key="1">
    <citation type="journal article" date="2012" name="Genome Biol.">
        <title>Genome and low-iron response of an oceanic diatom adapted to chronic iron limitation.</title>
        <authorList>
            <person name="Lommer M."/>
            <person name="Specht M."/>
            <person name="Roy A.S."/>
            <person name="Kraemer L."/>
            <person name="Andreson R."/>
            <person name="Gutowska M.A."/>
            <person name="Wolf J."/>
            <person name="Bergner S.V."/>
            <person name="Schilhabel M.B."/>
            <person name="Klostermeier U.C."/>
            <person name="Beiko R.G."/>
            <person name="Rosenstiel P."/>
            <person name="Hippler M."/>
            <person name="Laroche J."/>
        </authorList>
    </citation>
    <scope>NUCLEOTIDE SEQUENCE [LARGE SCALE GENOMIC DNA]</scope>
    <source>
        <strain evidence="2 3">CCMP1005</strain>
    </source>
</reference>
<evidence type="ECO:0000313" key="2">
    <source>
        <dbReference type="EMBL" id="EJK57801.1"/>
    </source>
</evidence>
<gene>
    <name evidence="2" type="ORF">THAOC_22119</name>
</gene>
<feature type="compositionally biased region" description="Polar residues" evidence="1">
    <location>
        <begin position="1"/>
        <end position="11"/>
    </location>
</feature>
<protein>
    <submittedName>
        <fullName evidence="2">Uncharacterized protein</fullName>
    </submittedName>
</protein>
<dbReference type="EMBL" id="AGNL01027007">
    <property type="protein sequence ID" value="EJK57801.1"/>
    <property type="molecule type" value="Genomic_DNA"/>
</dbReference>
<evidence type="ECO:0000256" key="1">
    <source>
        <dbReference type="SAM" id="MobiDB-lite"/>
    </source>
</evidence>
<dbReference type="Proteomes" id="UP000266841">
    <property type="component" value="Unassembled WGS sequence"/>
</dbReference>
<feature type="non-terminal residue" evidence="2">
    <location>
        <position position="45"/>
    </location>
</feature>
<dbReference type="AlphaFoldDB" id="K0SA38"/>
<feature type="region of interest" description="Disordered" evidence="1">
    <location>
        <begin position="1"/>
        <end position="28"/>
    </location>
</feature>
<organism evidence="2 3">
    <name type="scientific">Thalassiosira oceanica</name>
    <name type="common">Marine diatom</name>
    <dbReference type="NCBI Taxonomy" id="159749"/>
    <lineage>
        <taxon>Eukaryota</taxon>
        <taxon>Sar</taxon>
        <taxon>Stramenopiles</taxon>
        <taxon>Ochrophyta</taxon>
        <taxon>Bacillariophyta</taxon>
        <taxon>Coscinodiscophyceae</taxon>
        <taxon>Thalassiosirophycidae</taxon>
        <taxon>Thalassiosirales</taxon>
        <taxon>Thalassiosiraceae</taxon>
        <taxon>Thalassiosira</taxon>
    </lineage>
</organism>